<proteinExistence type="predicted"/>
<dbReference type="Proteomes" id="UP000054558">
    <property type="component" value="Unassembled WGS sequence"/>
</dbReference>
<feature type="region of interest" description="Disordered" evidence="1">
    <location>
        <begin position="1"/>
        <end position="64"/>
    </location>
</feature>
<name>A0A1Y1HW30_KLENI</name>
<organism evidence="2 3">
    <name type="scientific">Klebsormidium nitens</name>
    <name type="common">Green alga</name>
    <name type="synonym">Ulothrix nitens</name>
    <dbReference type="NCBI Taxonomy" id="105231"/>
    <lineage>
        <taxon>Eukaryota</taxon>
        <taxon>Viridiplantae</taxon>
        <taxon>Streptophyta</taxon>
        <taxon>Klebsormidiophyceae</taxon>
        <taxon>Klebsormidiales</taxon>
        <taxon>Klebsormidiaceae</taxon>
        <taxon>Klebsormidium</taxon>
    </lineage>
</organism>
<dbReference type="OrthoDB" id="409510at2759"/>
<accession>A0A1Y1HW30</accession>
<evidence type="ECO:0000313" key="2">
    <source>
        <dbReference type="EMBL" id="GAQ82854.1"/>
    </source>
</evidence>
<evidence type="ECO:0000256" key="1">
    <source>
        <dbReference type="SAM" id="MobiDB-lite"/>
    </source>
</evidence>
<dbReference type="PANTHER" id="PTHR32301:SF6">
    <property type="entry name" value="GOLVESIN-RELATED"/>
    <property type="match status" value="1"/>
</dbReference>
<protein>
    <recommendedName>
        <fullName evidence="4">Sulfotransferase</fullName>
    </recommendedName>
</protein>
<reference evidence="2 3" key="1">
    <citation type="journal article" date="2014" name="Nat. Commun.">
        <title>Klebsormidium flaccidum genome reveals primary factors for plant terrestrial adaptation.</title>
        <authorList>
            <person name="Hori K."/>
            <person name="Maruyama F."/>
            <person name="Fujisawa T."/>
            <person name="Togashi T."/>
            <person name="Yamamoto N."/>
            <person name="Seo M."/>
            <person name="Sato S."/>
            <person name="Yamada T."/>
            <person name="Mori H."/>
            <person name="Tajima N."/>
            <person name="Moriyama T."/>
            <person name="Ikeuchi M."/>
            <person name="Watanabe M."/>
            <person name="Wada H."/>
            <person name="Kobayashi K."/>
            <person name="Saito M."/>
            <person name="Masuda T."/>
            <person name="Sasaki-Sekimoto Y."/>
            <person name="Mashiguchi K."/>
            <person name="Awai K."/>
            <person name="Shimojima M."/>
            <person name="Masuda S."/>
            <person name="Iwai M."/>
            <person name="Nobusawa T."/>
            <person name="Narise T."/>
            <person name="Kondo S."/>
            <person name="Saito H."/>
            <person name="Sato R."/>
            <person name="Murakawa M."/>
            <person name="Ihara Y."/>
            <person name="Oshima-Yamada Y."/>
            <person name="Ohtaka K."/>
            <person name="Satoh M."/>
            <person name="Sonobe K."/>
            <person name="Ishii M."/>
            <person name="Ohtani R."/>
            <person name="Kanamori-Sato M."/>
            <person name="Honoki R."/>
            <person name="Miyazaki D."/>
            <person name="Mochizuki H."/>
            <person name="Umetsu J."/>
            <person name="Higashi K."/>
            <person name="Shibata D."/>
            <person name="Kamiya Y."/>
            <person name="Sato N."/>
            <person name="Nakamura Y."/>
            <person name="Tabata S."/>
            <person name="Ida S."/>
            <person name="Kurokawa K."/>
            <person name="Ohta H."/>
        </authorList>
    </citation>
    <scope>NUCLEOTIDE SEQUENCE [LARGE SCALE GENOMIC DNA]</scope>
    <source>
        <strain evidence="2 3">NIES-2285</strain>
    </source>
</reference>
<dbReference type="InterPro" id="IPR053259">
    <property type="entry name" value="Golvesin-related_Golgi"/>
</dbReference>
<evidence type="ECO:0000313" key="3">
    <source>
        <dbReference type="Proteomes" id="UP000054558"/>
    </source>
</evidence>
<dbReference type="Gene3D" id="3.40.50.300">
    <property type="entry name" value="P-loop containing nucleotide triphosphate hydrolases"/>
    <property type="match status" value="1"/>
</dbReference>
<dbReference type="PANTHER" id="PTHR32301">
    <property type="entry name" value="COUNTIN RECEPTOR CNR3-RELATED"/>
    <property type="match status" value="1"/>
</dbReference>
<feature type="compositionally biased region" description="Polar residues" evidence="1">
    <location>
        <begin position="27"/>
        <end position="39"/>
    </location>
</feature>
<dbReference type="AlphaFoldDB" id="A0A1Y1HW30"/>
<dbReference type="InterPro" id="IPR027417">
    <property type="entry name" value="P-loop_NTPase"/>
</dbReference>
<feature type="compositionally biased region" description="Basic and acidic residues" evidence="1">
    <location>
        <begin position="52"/>
        <end position="64"/>
    </location>
</feature>
<dbReference type="SUPFAM" id="SSF52540">
    <property type="entry name" value="P-loop containing nucleoside triphosphate hydrolases"/>
    <property type="match status" value="1"/>
</dbReference>
<evidence type="ECO:0008006" key="4">
    <source>
        <dbReference type="Google" id="ProtNLM"/>
    </source>
</evidence>
<sequence>MAARQLASGDRYKQLRGVPEPARRSDSTGVDSISKNKSLLTRIAGPQALLQKESKDHPSQEADKRCAKLRDEASSRIQKLAAQMPPRQLLPSPAAPFAFLHNRKCGGSSLRSALWGAASALNLTAIVPCFPPLHDCYRYNVGGIDQSVLDASSVFAGHLSWDAIEDLGAERNTSCFTMLRDPVDMFASYFYHRHPLSFRDKRALSDLTSQDLRRALDLNDTDAPWEWWELGGPANSATRLLSGADISGHVIGHDAVQYVARRKGIPLDLELAKRRLSRCVVGLLSDMPATDKALAHWFPWVPNLAGAALNVNVQRPRKESLQPDVRDLILEYMSLDVKLYEYGLRQFGKQKELIGMLDRQTRPEDDCA</sequence>
<keyword evidence="3" id="KW-1185">Reference proteome</keyword>
<dbReference type="EMBL" id="DF237075">
    <property type="protein sequence ID" value="GAQ82854.1"/>
    <property type="molecule type" value="Genomic_DNA"/>
</dbReference>
<gene>
    <name evidence="2" type="ORF">KFL_001260240</name>
</gene>